<dbReference type="AlphaFoldDB" id="A0A6I2GHR8"/>
<comment type="caution">
    <text evidence="2">The sequence shown here is derived from an EMBL/GenBank/DDBJ whole genome shotgun (WGS) entry which is preliminary data.</text>
</comment>
<dbReference type="Proteomes" id="UP000430975">
    <property type="component" value="Unassembled WGS sequence"/>
</dbReference>
<dbReference type="InterPro" id="IPR011188">
    <property type="entry name" value="UPF0302"/>
</dbReference>
<dbReference type="Pfam" id="PF08864">
    <property type="entry name" value="UPF0302"/>
    <property type="match status" value="1"/>
</dbReference>
<keyword evidence="3" id="KW-1185">Reference proteome</keyword>
<accession>A0A6I2GHR8</accession>
<reference evidence="2 3" key="1">
    <citation type="submission" date="2019-11" db="EMBL/GenBank/DDBJ databases">
        <title>Characterisation of Fundicoccus ignavus gen. nov. sp. nov., a novel genus of the family Aerococcaceae isolated from bulk tank milk.</title>
        <authorList>
            <person name="Siebert A."/>
            <person name="Huptas C."/>
            <person name="Wenning M."/>
            <person name="Scherer S."/>
            <person name="Doll E.V."/>
        </authorList>
    </citation>
    <scope>NUCLEOTIDE SEQUENCE [LARGE SCALE GENOMIC DNA]</scope>
    <source>
        <strain evidence="2 3">WS4759</strain>
    </source>
</reference>
<gene>
    <name evidence="2" type="ORF">GIY09_02755</name>
</gene>
<dbReference type="InterPro" id="IPR014963">
    <property type="entry name" value="UPF0302_N"/>
</dbReference>
<dbReference type="EMBL" id="WJQS01000002">
    <property type="protein sequence ID" value="MRI84819.1"/>
    <property type="molecule type" value="Genomic_DNA"/>
</dbReference>
<dbReference type="InterPro" id="IPR038091">
    <property type="entry name" value="UPF0302_N_sf"/>
</dbReference>
<protein>
    <recommendedName>
        <fullName evidence="1">UPF0302 domain-containing protein</fullName>
    </recommendedName>
</protein>
<dbReference type="Gene3D" id="3.40.1530.30">
    <property type="entry name" value="Uncharacterised family UPF0302, N-terminal domain"/>
    <property type="match status" value="1"/>
</dbReference>
<feature type="domain" description="UPF0302" evidence="1">
    <location>
        <begin position="6"/>
        <end position="112"/>
    </location>
</feature>
<dbReference type="PIRSF" id="PIRSF007165">
    <property type="entry name" value="UCP007165"/>
    <property type="match status" value="1"/>
</dbReference>
<proteinExistence type="predicted"/>
<sequence length="181" mass="21975">MNNNQRKRQFIEYLLQKYHHVNPTVTYLLNYLKTQPNTMDSIIFTENVKYAPRGIYISYQQSTQVPFVYYKDQLSYTMCEQAFHDIRLNSKFNQQKFYLELNIPDYFQQLYYLDIFEENPFLPENEELIQSTDVHLERLSIEANIQQLSRKLDAALEKHQFEEVSYYLKQIEQLRGELNEN</sequence>
<name>A0A6I2GHR8_9LACT</name>
<evidence type="ECO:0000313" key="3">
    <source>
        <dbReference type="Proteomes" id="UP000430975"/>
    </source>
</evidence>
<evidence type="ECO:0000259" key="1">
    <source>
        <dbReference type="Pfam" id="PF08864"/>
    </source>
</evidence>
<organism evidence="2 3">
    <name type="scientific">Fundicoccus ignavus</name>
    <dbReference type="NCBI Taxonomy" id="2664442"/>
    <lineage>
        <taxon>Bacteria</taxon>
        <taxon>Bacillati</taxon>
        <taxon>Bacillota</taxon>
        <taxon>Bacilli</taxon>
        <taxon>Lactobacillales</taxon>
        <taxon>Aerococcaceae</taxon>
        <taxon>Fundicoccus</taxon>
    </lineage>
</organism>
<evidence type="ECO:0000313" key="2">
    <source>
        <dbReference type="EMBL" id="MRI84819.1"/>
    </source>
</evidence>